<dbReference type="OrthoDB" id="320440at2759"/>
<protein>
    <recommendedName>
        <fullName evidence="1">VIT domain-containing protein</fullName>
    </recommendedName>
</protein>
<organism evidence="2 3">
    <name type="scientific">Paramecium pentaurelia</name>
    <dbReference type="NCBI Taxonomy" id="43138"/>
    <lineage>
        <taxon>Eukaryota</taxon>
        <taxon>Sar</taxon>
        <taxon>Alveolata</taxon>
        <taxon>Ciliophora</taxon>
        <taxon>Intramacronucleata</taxon>
        <taxon>Oligohymenophorea</taxon>
        <taxon>Peniculida</taxon>
        <taxon>Parameciidae</taxon>
        <taxon>Paramecium</taxon>
    </lineage>
</organism>
<accession>A0A8S1UYF8</accession>
<sequence>MILKKSSLSTKTTKQGQPIIVCYDSKEKLPIELKQVQYTVYIQPGLAIEYICQIYSTEQNKDQCELEYLFTIDQNSADTKMIVELGDQKVYGIKRIKRGKK</sequence>
<comment type="caution">
    <text evidence="2">The sequence shown here is derived from an EMBL/GenBank/DDBJ whole genome shotgun (WGS) entry which is preliminary data.</text>
</comment>
<name>A0A8S1UYF8_9CILI</name>
<dbReference type="InterPro" id="IPR013694">
    <property type="entry name" value="VIT"/>
</dbReference>
<proteinExistence type="predicted"/>
<evidence type="ECO:0000259" key="1">
    <source>
        <dbReference type="PROSITE" id="PS51468"/>
    </source>
</evidence>
<dbReference type="AlphaFoldDB" id="A0A8S1UYF8"/>
<dbReference type="EMBL" id="CAJJDO010000050">
    <property type="protein sequence ID" value="CAD8169297.1"/>
    <property type="molecule type" value="Genomic_DNA"/>
</dbReference>
<dbReference type="PROSITE" id="PS51468">
    <property type="entry name" value="VIT"/>
    <property type="match status" value="1"/>
</dbReference>
<keyword evidence="3" id="KW-1185">Reference proteome</keyword>
<evidence type="ECO:0000313" key="3">
    <source>
        <dbReference type="Proteomes" id="UP000689195"/>
    </source>
</evidence>
<gene>
    <name evidence="2" type="ORF">PPENT_87.1.T0500265</name>
</gene>
<feature type="domain" description="VIT" evidence="1">
    <location>
        <begin position="17"/>
        <end position="101"/>
    </location>
</feature>
<dbReference type="Proteomes" id="UP000689195">
    <property type="component" value="Unassembled WGS sequence"/>
</dbReference>
<reference evidence="2" key="1">
    <citation type="submission" date="2021-01" db="EMBL/GenBank/DDBJ databases">
        <authorList>
            <consortium name="Genoscope - CEA"/>
            <person name="William W."/>
        </authorList>
    </citation>
    <scope>NUCLEOTIDE SEQUENCE</scope>
</reference>
<evidence type="ECO:0000313" key="2">
    <source>
        <dbReference type="EMBL" id="CAD8169297.1"/>
    </source>
</evidence>